<organism evidence="1">
    <name type="scientific">uncultured Caudovirales phage</name>
    <dbReference type="NCBI Taxonomy" id="2100421"/>
    <lineage>
        <taxon>Viruses</taxon>
        <taxon>Duplodnaviria</taxon>
        <taxon>Heunggongvirae</taxon>
        <taxon>Uroviricota</taxon>
        <taxon>Caudoviricetes</taxon>
        <taxon>Peduoviridae</taxon>
        <taxon>Maltschvirus</taxon>
        <taxon>Maltschvirus maltsch</taxon>
    </lineage>
</organism>
<gene>
    <name evidence="1" type="ORF">UFOVP1670_49</name>
</gene>
<dbReference type="EMBL" id="LR797531">
    <property type="protein sequence ID" value="CAB4223432.1"/>
    <property type="molecule type" value="Genomic_DNA"/>
</dbReference>
<evidence type="ECO:0000313" key="1">
    <source>
        <dbReference type="EMBL" id="CAB4223432.1"/>
    </source>
</evidence>
<protein>
    <submittedName>
        <fullName evidence="1">Uncharacterized protein</fullName>
    </submittedName>
</protein>
<proteinExistence type="predicted"/>
<sequence length="30" mass="3540">MRLGALAYQRSMQRRECLMLFAILLFVVLP</sequence>
<name>A0A6J5T6R2_9CAUD</name>
<accession>A0A6J5T6R2</accession>
<reference evidence="1" key="1">
    <citation type="submission" date="2020-05" db="EMBL/GenBank/DDBJ databases">
        <authorList>
            <person name="Chiriac C."/>
            <person name="Salcher M."/>
            <person name="Ghai R."/>
            <person name="Kavagutti S V."/>
        </authorList>
    </citation>
    <scope>NUCLEOTIDE SEQUENCE</scope>
</reference>